<reference evidence="2 3" key="1">
    <citation type="submission" date="2019-04" db="EMBL/GenBank/DDBJ databases">
        <title>Draft genome sequence data and analysis of a Fermenting Bacterium, Geotoga petraea strain HO-Geo1, isolated from heavy-oil petroleum reservoir in Russia.</title>
        <authorList>
            <person name="Grouzdev D.S."/>
            <person name="Semenova E.M."/>
            <person name="Sokolova D.S."/>
            <person name="Tourova T.P."/>
            <person name="Poltaraus A.B."/>
            <person name="Nazina T.N."/>
        </authorList>
    </citation>
    <scope>NUCLEOTIDE SEQUENCE [LARGE SCALE GENOMIC DNA]</scope>
    <source>
        <strain evidence="2 3">HO-Geo1</strain>
    </source>
</reference>
<evidence type="ECO:0000256" key="1">
    <source>
        <dbReference type="SAM" id="Phobius"/>
    </source>
</evidence>
<dbReference type="RefSeq" id="WP_135403123.1">
    <property type="nucleotide sequence ID" value="NZ_SRME01000006.1"/>
</dbReference>
<name>A0A4Z0W273_9BACT</name>
<gene>
    <name evidence="2" type="ORF">E4650_08940</name>
</gene>
<feature type="transmembrane region" description="Helical" evidence="1">
    <location>
        <begin position="32"/>
        <end position="50"/>
    </location>
</feature>
<protein>
    <submittedName>
        <fullName evidence="2">Uncharacterized protein</fullName>
    </submittedName>
</protein>
<dbReference type="Proteomes" id="UP000297288">
    <property type="component" value="Unassembled WGS sequence"/>
</dbReference>
<organism evidence="2 3">
    <name type="scientific">Geotoga petraea</name>
    <dbReference type="NCBI Taxonomy" id="28234"/>
    <lineage>
        <taxon>Bacteria</taxon>
        <taxon>Thermotogati</taxon>
        <taxon>Thermotogota</taxon>
        <taxon>Thermotogae</taxon>
        <taxon>Petrotogales</taxon>
        <taxon>Petrotogaceae</taxon>
        <taxon>Geotoga</taxon>
    </lineage>
</organism>
<keyword evidence="1" id="KW-0472">Membrane</keyword>
<evidence type="ECO:0000313" key="2">
    <source>
        <dbReference type="EMBL" id="TGG86974.1"/>
    </source>
</evidence>
<evidence type="ECO:0000313" key="3">
    <source>
        <dbReference type="Proteomes" id="UP000297288"/>
    </source>
</evidence>
<accession>A0A4Z0W273</accession>
<dbReference type="AlphaFoldDB" id="A0A4Z0W273"/>
<dbReference type="EMBL" id="SRME01000006">
    <property type="protein sequence ID" value="TGG86974.1"/>
    <property type="molecule type" value="Genomic_DNA"/>
</dbReference>
<sequence length="206" mass="24099">MFLENISNNSILIGDTIKLNIDKGFWDVFGNLSSWAAFFATVILLIITHLQRKDNKKLIDLNQKIIENEIKPNILVYLDYDKQRQGPFAIVVENKGKGVAYDLKVILSKKIPIFDNKNDLLNDLEFFRNGAKNFMPNEKREFLFMNIFEPNFIKFKANIEYKDIIGKEYESEFLLDTNEFKDIRIHSKDPLVEISDSLKEISKKLK</sequence>
<comment type="caution">
    <text evidence="2">The sequence shown here is derived from an EMBL/GenBank/DDBJ whole genome shotgun (WGS) entry which is preliminary data.</text>
</comment>
<keyword evidence="1" id="KW-0812">Transmembrane</keyword>
<keyword evidence="1" id="KW-1133">Transmembrane helix</keyword>
<proteinExistence type="predicted"/>